<dbReference type="Proteomes" id="UP000285970">
    <property type="component" value="Unassembled WGS sequence"/>
</dbReference>
<evidence type="ECO:0000313" key="3">
    <source>
        <dbReference type="Proteomes" id="UP000285970"/>
    </source>
</evidence>
<proteinExistence type="predicted"/>
<gene>
    <name evidence="2" type="ORF">D8Y23_15275</name>
</gene>
<feature type="region of interest" description="Disordered" evidence="1">
    <location>
        <begin position="252"/>
        <end position="271"/>
    </location>
</feature>
<dbReference type="AlphaFoldDB" id="A0A443J612"/>
<dbReference type="EMBL" id="RBZY01000082">
    <property type="protein sequence ID" value="RWR15815.1"/>
    <property type="molecule type" value="Genomic_DNA"/>
</dbReference>
<accession>A0A443J612</accession>
<organism evidence="2 3">
    <name type="scientific">Microbacterium enclense</name>
    <dbReference type="NCBI Taxonomy" id="993073"/>
    <lineage>
        <taxon>Bacteria</taxon>
        <taxon>Bacillati</taxon>
        <taxon>Actinomycetota</taxon>
        <taxon>Actinomycetes</taxon>
        <taxon>Micrococcales</taxon>
        <taxon>Microbacteriaceae</taxon>
        <taxon>Microbacterium</taxon>
    </lineage>
</organism>
<name>A0A443J612_9MICO</name>
<sequence length="271" mass="30189">MTPYAEDPQHLEENITLLCTRHHTEATGAVPMLPDKMVREANDDPANLHAGITAPTLLHYSSEPITIVMGNTTVKGHPGRECWALGVDGNGLLGFRFEDDRYLLSLSLFDQNNRLLLRIDDNELTHRSDAYDVERTGNSLIVRQRRGHILLHLEFTPPTQVKVVSGRLWWNGASILFNRRGMVVREPGTGSVTIMEGTFIAPCGVHVYDGDDDFGAIMRIKAKRFPYPGDGRDFDAVRASLDDLFDTGGRGAGVDSVRTDSQVRPRRPRLS</sequence>
<protein>
    <submittedName>
        <fullName evidence="2">Uncharacterized protein</fullName>
    </submittedName>
</protein>
<evidence type="ECO:0000256" key="1">
    <source>
        <dbReference type="SAM" id="MobiDB-lite"/>
    </source>
</evidence>
<comment type="caution">
    <text evidence="2">The sequence shown here is derived from an EMBL/GenBank/DDBJ whole genome shotgun (WGS) entry which is preliminary data.</text>
</comment>
<reference evidence="2 3" key="1">
    <citation type="journal article" date="2018" name="Front. Microbiol.">
        <title>Novel Insights Into Bacterial Dimethylsulfoniopropionate Catabolism in the East China Sea.</title>
        <authorList>
            <person name="Liu J."/>
            <person name="Liu J."/>
            <person name="Zhang S.H."/>
            <person name="Liang J."/>
            <person name="Lin H."/>
            <person name="Song D."/>
            <person name="Yang G.P."/>
            <person name="Todd J.D."/>
            <person name="Zhang X.H."/>
        </authorList>
    </citation>
    <scope>NUCLEOTIDE SEQUENCE [LARGE SCALE GENOMIC DNA]</scope>
    <source>
        <strain evidence="2 3">ZYFD042</strain>
    </source>
</reference>
<evidence type="ECO:0000313" key="2">
    <source>
        <dbReference type="EMBL" id="RWR15815.1"/>
    </source>
</evidence>